<reference evidence="2 3" key="1">
    <citation type="journal article" date="2021" name="Elife">
        <title>Chloroplast acquisition without the gene transfer in kleptoplastic sea slugs, Plakobranchus ocellatus.</title>
        <authorList>
            <person name="Maeda T."/>
            <person name="Takahashi S."/>
            <person name="Yoshida T."/>
            <person name="Shimamura S."/>
            <person name="Takaki Y."/>
            <person name="Nagai Y."/>
            <person name="Toyoda A."/>
            <person name="Suzuki Y."/>
            <person name="Arimoto A."/>
            <person name="Ishii H."/>
            <person name="Satoh N."/>
            <person name="Nishiyama T."/>
            <person name="Hasebe M."/>
            <person name="Maruyama T."/>
            <person name="Minagawa J."/>
            <person name="Obokata J."/>
            <person name="Shigenobu S."/>
        </authorList>
    </citation>
    <scope>NUCLEOTIDE SEQUENCE [LARGE SCALE GENOMIC DNA]</scope>
</reference>
<gene>
    <name evidence="2" type="ORF">ElyMa_000772200</name>
</gene>
<comment type="caution">
    <text evidence="2">The sequence shown here is derived from an EMBL/GenBank/DDBJ whole genome shotgun (WGS) entry which is preliminary data.</text>
</comment>
<feature type="region of interest" description="Disordered" evidence="1">
    <location>
        <begin position="1"/>
        <end position="40"/>
    </location>
</feature>
<dbReference type="Proteomes" id="UP000762676">
    <property type="component" value="Unassembled WGS sequence"/>
</dbReference>
<accession>A0AAV4GRW9</accession>
<evidence type="ECO:0000313" key="3">
    <source>
        <dbReference type="Proteomes" id="UP000762676"/>
    </source>
</evidence>
<proteinExistence type="predicted"/>
<organism evidence="2 3">
    <name type="scientific">Elysia marginata</name>
    <dbReference type="NCBI Taxonomy" id="1093978"/>
    <lineage>
        <taxon>Eukaryota</taxon>
        <taxon>Metazoa</taxon>
        <taxon>Spiralia</taxon>
        <taxon>Lophotrochozoa</taxon>
        <taxon>Mollusca</taxon>
        <taxon>Gastropoda</taxon>
        <taxon>Heterobranchia</taxon>
        <taxon>Euthyneura</taxon>
        <taxon>Panpulmonata</taxon>
        <taxon>Sacoglossa</taxon>
        <taxon>Placobranchoidea</taxon>
        <taxon>Plakobranchidae</taxon>
        <taxon>Elysia</taxon>
    </lineage>
</organism>
<evidence type="ECO:0000313" key="2">
    <source>
        <dbReference type="EMBL" id="GFR88522.1"/>
    </source>
</evidence>
<keyword evidence="3" id="KW-1185">Reference proteome</keyword>
<feature type="compositionally biased region" description="Polar residues" evidence="1">
    <location>
        <begin position="204"/>
        <end position="219"/>
    </location>
</feature>
<dbReference type="EMBL" id="BMAT01001576">
    <property type="protein sequence ID" value="GFR88522.1"/>
    <property type="molecule type" value="Genomic_DNA"/>
</dbReference>
<name>A0AAV4GRW9_9GAST</name>
<sequence>MGNSSSRFSHGLRDAMRACSGKRRRRGIDEDDEARLSTYESEPLDRAWTAPGECGGHERAVSVSRTGSRASSLARLHDGKIDPGVPCGRLASVSPRLGHRGSPRIQPSNFHQYYQQQQQYPYNTDPHSGVSYQPLNHGSNFTGAAVSLSPCCCRKSRAWVVDQGSQTSAGRGSPNQDHLADEEPMPRIVEPVLSKEYIVKTYSIQNATPSPSPSTQTKFASPDADTPPGPRTRLPHVPEWTPSPPSTLQINFICSIECSTVFLYTSLALWPSDKDTRSEIGRLFYYTDSEPQQLSSTVTVVVVVVVESLVPYPIAPAARLLRRPTAGHTLGWGCYRRGCWPGARATRPHLQLLAPTAARS</sequence>
<evidence type="ECO:0000256" key="1">
    <source>
        <dbReference type="SAM" id="MobiDB-lite"/>
    </source>
</evidence>
<dbReference type="AlphaFoldDB" id="A0AAV4GRW9"/>
<feature type="compositionally biased region" description="Polar residues" evidence="1">
    <location>
        <begin position="164"/>
        <end position="176"/>
    </location>
</feature>
<feature type="region of interest" description="Disordered" evidence="1">
    <location>
        <begin position="204"/>
        <end position="240"/>
    </location>
</feature>
<protein>
    <submittedName>
        <fullName evidence="2">Uncharacterized protein</fullName>
    </submittedName>
</protein>
<feature type="region of interest" description="Disordered" evidence="1">
    <location>
        <begin position="164"/>
        <end position="184"/>
    </location>
</feature>